<reference evidence="3" key="1">
    <citation type="submission" date="2011-05" db="EMBL/GenBank/DDBJ databases">
        <authorList>
            <person name="Richards S.R."/>
            <person name="Qu J."/>
            <person name="Jiang H."/>
            <person name="Jhangiani S.N."/>
            <person name="Agravi P."/>
            <person name="Goodspeed R."/>
            <person name="Gross S."/>
            <person name="Mandapat C."/>
            <person name="Jackson L."/>
            <person name="Mathew T."/>
            <person name="Pu L."/>
            <person name="Thornton R."/>
            <person name="Saada N."/>
            <person name="Wilczek-Boney K.B."/>
            <person name="Lee S."/>
            <person name="Kovar C."/>
            <person name="Wu Y."/>
            <person name="Scherer S.E."/>
            <person name="Worley K.C."/>
            <person name="Muzny D.M."/>
            <person name="Gibbs R."/>
        </authorList>
    </citation>
    <scope>NUCLEOTIDE SEQUENCE</scope>
    <source>
        <strain evidence="3">Brora</strain>
    </source>
</reference>
<proteinExistence type="predicted"/>
<dbReference type="PhylomeDB" id="T1IZM0"/>
<dbReference type="Gene3D" id="3.30.710.10">
    <property type="entry name" value="Potassium Channel Kv1.1, Chain A"/>
    <property type="match status" value="1"/>
</dbReference>
<dbReference type="AlphaFoldDB" id="T1IZM0"/>
<dbReference type="PANTHER" id="PTHR46375:SF3">
    <property type="entry name" value="KELCH REPEAT AND BTB DOMAIN-CONTAINING PROTEIN 13"/>
    <property type="match status" value="1"/>
</dbReference>
<evidence type="ECO:0000259" key="1">
    <source>
        <dbReference type="PROSITE" id="PS50097"/>
    </source>
</evidence>
<dbReference type="EnsemblMetazoa" id="SMAR006699-RA">
    <property type="protein sequence ID" value="SMAR006699-PA"/>
    <property type="gene ID" value="SMAR006699"/>
</dbReference>
<dbReference type="SMART" id="SM00225">
    <property type="entry name" value="BTB"/>
    <property type="match status" value="1"/>
</dbReference>
<protein>
    <recommendedName>
        <fullName evidence="1">BTB domain-containing protein</fullName>
    </recommendedName>
</protein>
<keyword evidence="3" id="KW-1185">Reference proteome</keyword>
<dbReference type="PANTHER" id="PTHR46375">
    <property type="entry name" value="KELCH REPEAT AND BTB DOMAIN-CONTAINING PROTEIN 13-RELATED"/>
    <property type="match status" value="1"/>
</dbReference>
<feature type="domain" description="BTB" evidence="1">
    <location>
        <begin position="3"/>
        <end position="69"/>
    </location>
</feature>
<evidence type="ECO:0000313" key="3">
    <source>
        <dbReference type="Proteomes" id="UP000014500"/>
    </source>
</evidence>
<dbReference type="InterPro" id="IPR052392">
    <property type="entry name" value="Kelch-BTB_domain-containing"/>
</dbReference>
<dbReference type="Proteomes" id="UP000014500">
    <property type="component" value="Unassembled WGS sequence"/>
</dbReference>
<name>T1IZM0_STRMM</name>
<accession>T1IZM0</accession>
<dbReference type="SUPFAM" id="SSF54695">
    <property type="entry name" value="POZ domain"/>
    <property type="match status" value="1"/>
</dbReference>
<dbReference type="InterPro" id="IPR000210">
    <property type="entry name" value="BTB/POZ_dom"/>
</dbReference>
<reference evidence="2" key="2">
    <citation type="submission" date="2015-02" db="UniProtKB">
        <authorList>
            <consortium name="EnsemblMetazoa"/>
        </authorList>
    </citation>
    <scope>IDENTIFICATION</scope>
</reference>
<dbReference type="Pfam" id="PF00651">
    <property type="entry name" value="BTB"/>
    <property type="match status" value="1"/>
</dbReference>
<dbReference type="InterPro" id="IPR011333">
    <property type="entry name" value="SKP1/BTB/POZ_sf"/>
</dbReference>
<evidence type="ECO:0000313" key="2">
    <source>
        <dbReference type="EnsemblMetazoa" id="SMAR006699-PA"/>
    </source>
</evidence>
<dbReference type="PROSITE" id="PS50097">
    <property type="entry name" value="BTB"/>
    <property type="match status" value="1"/>
</dbReference>
<sequence>MTDDVKIICGERTFLSDQKTLSLLPYFAATFRSEMQENLTNEINLSHLDGDCIKIILESLQTGKVSTHRKNNIEMMQSLYTTSHYLQAERVESFALNTLRSLVDKKTAPKILEFATDYNIESLKWFVQNYIEQNKCK</sequence>
<dbReference type="HOGENOM" id="CLU_1867674_0_0_1"/>
<dbReference type="EMBL" id="JH431720">
    <property type="status" value="NOT_ANNOTATED_CDS"/>
    <property type="molecule type" value="Genomic_DNA"/>
</dbReference>
<organism evidence="2 3">
    <name type="scientific">Strigamia maritima</name>
    <name type="common">European centipede</name>
    <name type="synonym">Geophilus maritimus</name>
    <dbReference type="NCBI Taxonomy" id="126957"/>
    <lineage>
        <taxon>Eukaryota</taxon>
        <taxon>Metazoa</taxon>
        <taxon>Ecdysozoa</taxon>
        <taxon>Arthropoda</taxon>
        <taxon>Myriapoda</taxon>
        <taxon>Chilopoda</taxon>
        <taxon>Pleurostigmophora</taxon>
        <taxon>Geophilomorpha</taxon>
        <taxon>Linotaeniidae</taxon>
        <taxon>Strigamia</taxon>
    </lineage>
</organism>